<feature type="transmembrane region" description="Helical" evidence="8">
    <location>
        <begin position="86"/>
        <end position="104"/>
    </location>
</feature>
<dbReference type="Gene3D" id="1.20.1540.10">
    <property type="entry name" value="Rhomboid-like"/>
    <property type="match status" value="1"/>
</dbReference>
<dbReference type="NCBIfam" id="TIGR03902">
    <property type="entry name" value="rhom_GG_sort"/>
    <property type="match status" value="1"/>
</dbReference>
<evidence type="ECO:0000256" key="1">
    <source>
        <dbReference type="ARBA" id="ARBA00004141"/>
    </source>
</evidence>
<keyword evidence="4 8" id="KW-0812">Transmembrane</keyword>
<organism evidence="10 11">
    <name type="scientific">Lacimicrobium alkaliphilum</name>
    <dbReference type="NCBI Taxonomy" id="1526571"/>
    <lineage>
        <taxon>Bacteria</taxon>
        <taxon>Pseudomonadati</taxon>
        <taxon>Pseudomonadota</taxon>
        <taxon>Gammaproteobacteria</taxon>
        <taxon>Alteromonadales</taxon>
        <taxon>Alteromonadaceae</taxon>
        <taxon>Lacimicrobium</taxon>
    </lineage>
</organism>
<evidence type="ECO:0000256" key="5">
    <source>
        <dbReference type="ARBA" id="ARBA00022801"/>
    </source>
</evidence>
<feature type="transmembrane region" description="Helical" evidence="8">
    <location>
        <begin position="174"/>
        <end position="191"/>
    </location>
</feature>
<evidence type="ECO:0000256" key="4">
    <source>
        <dbReference type="ARBA" id="ARBA00022692"/>
    </source>
</evidence>
<dbReference type="PANTHER" id="PTHR43066">
    <property type="entry name" value="RHOMBOID-RELATED PROTEIN"/>
    <property type="match status" value="1"/>
</dbReference>
<feature type="domain" description="Peptidase S54 rhomboid" evidence="9">
    <location>
        <begin position="45"/>
        <end position="185"/>
    </location>
</feature>
<evidence type="ECO:0000256" key="7">
    <source>
        <dbReference type="ARBA" id="ARBA00023136"/>
    </source>
</evidence>
<gene>
    <name evidence="10" type="ORF">GCM10011357_24930</name>
</gene>
<comment type="caution">
    <text evidence="10">The sequence shown here is derived from an EMBL/GenBank/DDBJ whole genome shotgun (WGS) entry which is preliminary data.</text>
</comment>
<comment type="subcellular location">
    <subcellularLocation>
        <location evidence="1">Membrane</location>
        <topology evidence="1">Multi-pass membrane protein</topology>
    </subcellularLocation>
</comment>
<evidence type="ECO:0000256" key="8">
    <source>
        <dbReference type="SAM" id="Phobius"/>
    </source>
</evidence>
<dbReference type="InterPro" id="IPR022764">
    <property type="entry name" value="Peptidase_S54_rhomboid_dom"/>
</dbReference>
<keyword evidence="3" id="KW-0645">Protease</keyword>
<evidence type="ECO:0000256" key="3">
    <source>
        <dbReference type="ARBA" id="ARBA00022670"/>
    </source>
</evidence>
<dbReference type="InterPro" id="IPR023826">
    <property type="entry name" value="Rhom-like_SP_proteobac"/>
</dbReference>
<evidence type="ECO:0000259" key="9">
    <source>
        <dbReference type="Pfam" id="PF01694"/>
    </source>
</evidence>
<dbReference type="InterPro" id="IPR035952">
    <property type="entry name" value="Rhomboid-like_sf"/>
</dbReference>
<reference evidence="11" key="1">
    <citation type="journal article" date="2019" name="Int. J. Syst. Evol. Microbiol.">
        <title>The Global Catalogue of Microorganisms (GCM) 10K type strain sequencing project: providing services to taxonomists for standard genome sequencing and annotation.</title>
        <authorList>
            <consortium name="The Broad Institute Genomics Platform"/>
            <consortium name="The Broad Institute Genome Sequencing Center for Infectious Disease"/>
            <person name="Wu L."/>
            <person name="Ma J."/>
        </authorList>
    </citation>
    <scope>NUCLEOTIDE SEQUENCE [LARGE SCALE GENOMIC DNA]</scope>
    <source>
        <strain evidence="11">CGMCC 1.12923</strain>
    </source>
</reference>
<keyword evidence="5" id="KW-0378">Hydrolase</keyword>
<proteinExistence type="inferred from homology"/>
<feature type="transmembrane region" description="Helical" evidence="8">
    <location>
        <begin position="110"/>
        <end position="130"/>
    </location>
</feature>
<feature type="transmembrane region" description="Helical" evidence="8">
    <location>
        <begin position="60"/>
        <end position="77"/>
    </location>
</feature>
<evidence type="ECO:0000256" key="2">
    <source>
        <dbReference type="ARBA" id="ARBA00009045"/>
    </source>
</evidence>
<dbReference type="Proteomes" id="UP000614272">
    <property type="component" value="Unassembled WGS sequence"/>
</dbReference>
<dbReference type="RefSeq" id="WP_099035027.1">
    <property type="nucleotide sequence ID" value="NZ_BMGJ01000009.1"/>
</dbReference>
<dbReference type="SUPFAM" id="SSF144091">
    <property type="entry name" value="Rhomboid-like"/>
    <property type="match status" value="1"/>
</dbReference>
<protein>
    <submittedName>
        <fullName evidence="10">Rhombosortase</fullName>
    </submittedName>
</protein>
<dbReference type="PANTHER" id="PTHR43066:SF1">
    <property type="entry name" value="RHOMBOID PROTEIN 2"/>
    <property type="match status" value="1"/>
</dbReference>
<evidence type="ECO:0000313" key="11">
    <source>
        <dbReference type="Proteomes" id="UP000614272"/>
    </source>
</evidence>
<dbReference type="EMBL" id="BMGJ01000009">
    <property type="protein sequence ID" value="GGD68870.1"/>
    <property type="molecule type" value="Genomic_DNA"/>
</dbReference>
<name>A0ABQ1RJ95_9ALTE</name>
<accession>A0ABQ1RJ95</accession>
<sequence>MLSLPFKPRQLTGPLLLLLFIVVAQLFTPDSYKLLAYHRDAITDFQWWRLFTAHLLHTNLNHLLLNGAGVILLWAVFGEYYRLRQYLSIVFACALGISVGLYWQVPELSWYVGLSGVLHGLFVCGAISDIHAGRRSGWLLLIGVAVKVGYEMQFGGDQTVSALIDARVAVEAHLFGAISGLLISLPTLFYLRADGPSR</sequence>
<comment type="similarity">
    <text evidence="2">Belongs to the peptidase S54 family.</text>
</comment>
<evidence type="ECO:0000256" key="6">
    <source>
        <dbReference type="ARBA" id="ARBA00022989"/>
    </source>
</evidence>
<feature type="transmembrane region" description="Helical" evidence="8">
    <location>
        <begin position="137"/>
        <end position="154"/>
    </location>
</feature>
<keyword evidence="7 8" id="KW-0472">Membrane</keyword>
<keyword evidence="11" id="KW-1185">Reference proteome</keyword>
<dbReference type="Pfam" id="PF01694">
    <property type="entry name" value="Rhomboid"/>
    <property type="match status" value="1"/>
</dbReference>
<keyword evidence="6 8" id="KW-1133">Transmembrane helix</keyword>
<evidence type="ECO:0000313" key="10">
    <source>
        <dbReference type="EMBL" id="GGD68870.1"/>
    </source>
</evidence>